<keyword evidence="1" id="KW-1133">Transmembrane helix</keyword>
<dbReference type="HOGENOM" id="CLU_822868_0_0_2"/>
<dbReference type="Proteomes" id="UP000003980">
    <property type="component" value="Unassembled WGS sequence"/>
</dbReference>
<evidence type="ECO:0000256" key="1">
    <source>
        <dbReference type="SAM" id="Phobius"/>
    </source>
</evidence>
<feature type="transmembrane region" description="Helical" evidence="1">
    <location>
        <begin position="117"/>
        <end position="143"/>
    </location>
</feature>
<evidence type="ECO:0000313" key="3">
    <source>
        <dbReference type="Proteomes" id="UP000003980"/>
    </source>
</evidence>
<feature type="transmembrane region" description="Helical" evidence="1">
    <location>
        <begin position="78"/>
        <end position="96"/>
    </location>
</feature>
<dbReference type="EMBL" id="JH597761">
    <property type="protein sequence ID" value="EHP70076.1"/>
    <property type="molecule type" value="Genomic_DNA"/>
</dbReference>
<accession>H2C1F5</accession>
<protein>
    <recommendedName>
        <fullName evidence="4">Cytochrome bd-type quinol oxidase, subunit 1</fullName>
    </recommendedName>
</protein>
<feature type="transmembrane region" description="Helical" evidence="1">
    <location>
        <begin position="303"/>
        <end position="324"/>
    </location>
</feature>
<feature type="transmembrane region" description="Helical" evidence="1">
    <location>
        <begin position="223"/>
        <end position="239"/>
    </location>
</feature>
<dbReference type="RefSeq" id="WP_009070462.1">
    <property type="nucleotide sequence ID" value="NZ_JH597761.1"/>
</dbReference>
<proteinExistence type="predicted"/>
<feature type="transmembrane region" description="Helical" evidence="1">
    <location>
        <begin position="163"/>
        <end position="185"/>
    </location>
</feature>
<dbReference type="OrthoDB" id="43255at2157"/>
<evidence type="ECO:0008006" key="4">
    <source>
        <dbReference type="Google" id="ProtNLM"/>
    </source>
</evidence>
<feature type="transmembrane region" description="Helical" evidence="1">
    <location>
        <begin position="192"/>
        <end position="211"/>
    </location>
</feature>
<feature type="transmembrane region" description="Helical" evidence="1">
    <location>
        <begin position="251"/>
        <end position="272"/>
    </location>
</feature>
<keyword evidence="1" id="KW-0812">Transmembrane</keyword>
<dbReference type="eggNOG" id="arCOG05350">
    <property type="taxonomic scope" value="Archaea"/>
</dbReference>
<gene>
    <name evidence="2" type="ORF">MetMK1DRAFT_00005780</name>
</gene>
<organism evidence="2 3">
    <name type="scientific">Metallosphaera yellowstonensis MK1</name>
    <dbReference type="NCBI Taxonomy" id="671065"/>
    <lineage>
        <taxon>Archaea</taxon>
        <taxon>Thermoproteota</taxon>
        <taxon>Thermoprotei</taxon>
        <taxon>Sulfolobales</taxon>
        <taxon>Sulfolobaceae</taxon>
        <taxon>Metallosphaera</taxon>
    </lineage>
</organism>
<name>H2C1F5_9CREN</name>
<evidence type="ECO:0000313" key="2">
    <source>
        <dbReference type="EMBL" id="EHP70076.1"/>
    </source>
</evidence>
<keyword evidence="1" id="KW-0472">Membrane</keyword>
<feature type="transmembrane region" description="Helical" evidence="1">
    <location>
        <begin position="6"/>
        <end position="31"/>
    </location>
</feature>
<keyword evidence="3" id="KW-1185">Reference proteome</keyword>
<reference evidence="2 3" key="1">
    <citation type="submission" date="2012-01" db="EMBL/GenBank/DDBJ databases">
        <title>Improved High-Quality Draft sequence of Metallosphaera yellowstonensis MK1.</title>
        <authorList>
            <consortium name="US DOE Joint Genome Institute"/>
            <person name="Lucas S."/>
            <person name="Han J."/>
            <person name="Cheng J.-F."/>
            <person name="Goodwin L."/>
            <person name="Pitluck S."/>
            <person name="Peters L."/>
            <person name="Teshima H."/>
            <person name="Detter J.C."/>
            <person name="Han C."/>
            <person name="Tapia R."/>
            <person name="Land M."/>
            <person name="Hauser L."/>
            <person name="Kyrpides N."/>
            <person name="Kozubal M."/>
            <person name="Macur R.E."/>
            <person name="Jay Z."/>
            <person name="Inskeep W."/>
            <person name="Woyke T."/>
        </authorList>
    </citation>
    <scope>NUCLEOTIDE SEQUENCE [LARGE SCALE GENOMIC DNA]</scope>
    <source>
        <strain evidence="2 3">MK1</strain>
    </source>
</reference>
<sequence length="337" mass="37399">MNPYVVFFFLPLAWFVTSFIIEAGSLVMVPLCKYEKYREKMTLTLGALWAIIATSLVFLVVTLDTVFAPVLFVTGEVLYAPLLVLIIVLALHHFLIGSAEGSSSLGLRSNERKYLTLAVPFALLVAFLGNTIFTSVFSGYGFNAVDLLKLEIYPNYSSMFLNAFNWLFFLGVVFYVVYFTVTFYGIKERFKVGLVALTLAHTLILTSTALWLPTVFMSAVGNPWFYIFLALTYLVLYVGTHRDIPMRQAWIFLLTFLGVVMFGLFSQGRILVDIVPKGVLGQLPGVPASILLTNSAMLQAGSLVLGIAGFLVMGGLTAVSYKVLYKQGTKEERKIKT</sequence>
<feature type="transmembrane region" description="Helical" evidence="1">
    <location>
        <begin position="43"/>
        <end position="72"/>
    </location>
</feature>
<dbReference type="AlphaFoldDB" id="H2C1F5"/>